<proteinExistence type="predicted"/>
<dbReference type="EMBL" id="AWNI01000005">
    <property type="protein sequence ID" value="ETS64540.1"/>
    <property type="molecule type" value="Genomic_DNA"/>
</dbReference>
<comment type="caution">
    <text evidence="2">The sequence shown here is derived from an EMBL/GenBank/DDBJ whole genome shotgun (WGS) entry which is preliminary data.</text>
</comment>
<reference evidence="2 3" key="1">
    <citation type="journal article" date="2014" name="Genome Announc.">
        <title>Genome sequence of the basidiomycetous fungus Pseudozyma aphidis DSM70725, an efficient producer of biosurfactant mannosylerythritol lipids.</title>
        <authorList>
            <person name="Lorenz S."/>
            <person name="Guenther M."/>
            <person name="Grumaz C."/>
            <person name="Rupp S."/>
            <person name="Zibek S."/>
            <person name="Sohn K."/>
        </authorList>
    </citation>
    <scope>NUCLEOTIDE SEQUENCE [LARGE SCALE GENOMIC DNA]</scope>
    <source>
        <strain evidence="3">ATCC 32657 / CBS 517.83 / DSM 70725 / JCM 10318 / NBRC 10182 / NRRL Y-7954 / St-0401</strain>
    </source>
</reference>
<organism evidence="2 3">
    <name type="scientific">Moesziomyces aphidis</name>
    <name type="common">Pseudozyma aphidis</name>
    <dbReference type="NCBI Taxonomy" id="84754"/>
    <lineage>
        <taxon>Eukaryota</taxon>
        <taxon>Fungi</taxon>
        <taxon>Dikarya</taxon>
        <taxon>Basidiomycota</taxon>
        <taxon>Ustilaginomycotina</taxon>
        <taxon>Ustilaginomycetes</taxon>
        <taxon>Ustilaginales</taxon>
        <taxon>Ustilaginaceae</taxon>
        <taxon>Moesziomyces</taxon>
    </lineage>
</organism>
<keyword evidence="3" id="KW-1185">Reference proteome</keyword>
<evidence type="ECO:0000256" key="1">
    <source>
        <dbReference type="SAM" id="MobiDB-lite"/>
    </source>
</evidence>
<accession>W3VSP8</accession>
<evidence type="ECO:0000313" key="2">
    <source>
        <dbReference type="EMBL" id="ETS64540.1"/>
    </source>
</evidence>
<gene>
    <name evidence="2" type="ORF">PaG_01005</name>
</gene>
<dbReference type="HOGENOM" id="CLU_1326886_0_0_1"/>
<dbReference type="AlphaFoldDB" id="W3VSP8"/>
<dbReference type="Proteomes" id="UP000019462">
    <property type="component" value="Unassembled WGS sequence"/>
</dbReference>
<sequence>MQSGVDEAAGLSAIDGNPHQAAAATRLCWPGAAGRVESPAPFGLLDAAALSLEVMPRLGPARPSFFQFDTLTYGAMLAHPCMAAAQPSSNRASRRDARTHRRREIDHSAGRVGGQTDLHRHPVLGRRSDSVGQGQHQVKPVPHFDYVRVDLIDLQHAFRARTKTGIRLADNSNGSCLHFSVSAPGPSAVLPVFQLRLRKAGGHGSLV</sequence>
<protein>
    <submittedName>
        <fullName evidence="2">Uncharacterized protein</fullName>
    </submittedName>
</protein>
<evidence type="ECO:0000313" key="3">
    <source>
        <dbReference type="Proteomes" id="UP000019462"/>
    </source>
</evidence>
<name>W3VSP8_MOEAP</name>
<feature type="region of interest" description="Disordered" evidence="1">
    <location>
        <begin position="84"/>
        <end position="104"/>
    </location>
</feature>